<dbReference type="Gene3D" id="3.40.630.30">
    <property type="match status" value="1"/>
</dbReference>
<dbReference type="InterPro" id="IPR000182">
    <property type="entry name" value="GNAT_dom"/>
</dbReference>
<proteinExistence type="predicted"/>
<dbReference type="GO" id="GO:1990189">
    <property type="term" value="F:protein N-terminal-serine acetyltransferase activity"/>
    <property type="evidence" value="ECO:0007669"/>
    <property type="project" value="TreeGrafter"/>
</dbReference>
<dbReference type="Pfam" id="PF13302">
    <property type="entry name" value="Acetyltransf_3"/>
    <property type="match status" value="1"/>
</dbReference>
<dbReference type="AlphaFoldDB" id="J2ZF58"/>
<dbReference type="InterPro" id="IPR051908">
    <property type="entry name" value="Ribosomal_N-acetyltransferase"/>
</dbReference>
<feature type="domain" description="N-acetyltransferase" evidence="1">
    <location>
        <begin position="42"/>
        <end position="154"/>
    </location>
</feature>
<reference evidence="2 3" key="1">
    <citation type="journal article" date="2012" name="J. Bacteriol.">
        <title>Draft Genome Sequence of the Extremely Halophilic Archaeon Halogranum salarium B-1T.</title>
        <authorList>
            <person name="Kim K.K."/>
            <person name="Lee K.C."/>
            <person name="Lee J.S."/>
        </authorList>
    </citation>
    <scope>NUCLEOTIDE SEQUENCE [LARGE SCALE GENOMIC DNA]</scope>
    <source>
        <strain evidence="2 3">B-1</strain>
    </source>
</reference>
<dbReference type="PANTHER" id="PTHR43441:SF2">
    <property type="entry name" value="FAMILY ACETYLTRANSFERASE, PUTATIVE (AFU_ORTHOLOGUE AFUA_7G00850)-RELATED"/>
    <property type="match status" value="1"/>
</dbReference>
<dbReference type="PANTHER" id="PTHR43441">
    <property type="entry name" value="RIBOSOMAL-PROTEIN-SERINE ACETYLTRANSFERASE"/>
    <property type="match status" value="1"/>
</dbReference>
<comment type="caution">
    <text evidence="2">The sequence shown here is derived from an EMBL/GenBank/DDBJ whole genome shotgun (WGS) entry which is preliminary data.</text>
</comment>
<gene>
    <name evidence="2" type="ORF">HSB1_27460</name>
</gene>
<sequence>MSSDSLFPALVESERLRYEPLHDVVDTLGVYEYHRTGEMDAVMAPLGEAVHATPKQTFNEVATAEEQWESAKRATYAISRRADDEFVGVAELWFEWEKRRVSFGTWIREPFWGRGYSGERAGAMLYVVFDVLDVAVVAVGHEPANEQSKRAIQKYVERYGGQHDAVLRNRLPPGDTGGPRDLSIYSISQEQWRERVTEDEVSSIVVRL</sequence>
<dbReference type="eggNOG" id="arCOG00842">
    <property type="taxonomic scope" value="Archaea"/>
</dbReference>
<protein>
    <submittedName>
        <fullName evidence="2">GCN5-related N-acetyltransferase</fullName>
    </submittedName>
</protein>
<evidence type="ECO:0000313" key="2">
    <source>
        <dbReference type="EMBL" id="EJN59325.1"/>
    </source>
</evidence>
<dbReference type="RefSeq" id="WP_009375397.1">
    <property type="nucleotide sequence ID" value="NZ_ALJD01000006.1"/>
</dbReference>
<dbReference type="EMBL" id="ALJD01000006">
    <property type="protein sequence ID" value="EJN59325.1"/>
    <property type="molecule type" value="Genomic_DNA"/>
</dbReference>
<accession>J2ZF58</accession>
<dbReference type="Proteomes" id="UP000007813">
    <property type="component" value="Unassembled WGS sequence"/>
</dbReference>
<dbReference type="InterPro" id="IPR016181">
    <property type="entry name" value="Acyl_CoA_acyltransferase"/>
</dbReference>
<evidence type="ECO:0000259" key="1">
    <source>
        <dbReference type="Pfam" id="PF13302"/>
    </source>
</evidence>
<organism evidence="2 3">
    <name type="scientific">Halogranum salarium B-1</name>
    <dbReference type="NCBI Taxonomy" id="1210908"/>
    <lineage>
        <taxon>Archaea</taxon>
        <taxon>Methanobacteriati</taxon>
        <taxon>Methanobacteriota</taxon>
        <taxon>Stenosarchaea group</taxon>
        <taxon>Halobacteria</taxon>
        <taxon>Halobacteriales</taxon>
        <taxon>Haloferacaceae</taxon>
    </lineage>
</organism>
<evidence type="ECO:0000313" key="3">
    <source>
        <dbReference type="Proteomes" id="UP000007813"/>
    </source>
</evidence>
<dbReference type="GO" id="GO:0008999">
    <property type="term" value="F:protein-N-terminal-alanine acetyltransferase activity"/>
    <property type="evidence" value="ECO:0007669"/>
    <property type="project" value="TreeGrafter"/>
</dbReference>
<keyword evidence="2" id="KW-0808">Transferase</keyword>
<dbReference type="GO" id="GO:0005737">
    <property type="term" value="C:cytoplasm"/>
    <property type="evidence" value="ECO:0007669"/>
    <property type="project" value="TreeGrafter"/>
</dbReference>
<dbReference type="SUPFAM" id="SSF55729">
    <property type="entry name" value="Acyl-CoA N-acyltransferases (Nat)"/>
    <property type="match status" value="1"/>
</dbReference>
<dbReference type="OrthoDB" id="120213at2157"/>
<name>J2ZF58_9EURY</name>